<gene>
    <name evidence="1" type="ORF">PW52_14830</name>
</gene>
<dbReference type="Proteomes" id="UP000032578">
    <property type="component" value="Unassembled WGS sequence"/>
</dbReference>
<organism evidence="1 2">
    <name type="scientific">Neotamlana sedimentorum</name>
    <dbReference type="NCBI Taxonomy" id="1435349"/>
    <lineage>
        <taxon>Bacteria</taxon>
        <taxon>Pseudomonadati</taxon>
        <taxon>Bacteroidota</taxon>
        <taxon>Flavobacteriia</taxon>
        <taxon>Flavobacteriales</taxon>
        <taxon>Flavobacteriaceae</taxon>
        <taxon>Neotamlana</taxon>
    </lineage>
</organism>
<comment type="caution">
    <text evidence="1">The sequence shown here is derived from an EMBL/GenBank/DDBJ whole genome shotgun (WGS) entry which is preliminary data.</text>
</comment>
<sequence>MQIILWILIKQLKYNKGQLIFNHIKLNTLKFYMILSSPLFLSKKMHSIQIKLKINQKFKIQIFVYIEIIK</sequence>
<dbReference type="PATRIC" id="fig|1435349.4.peg.991"/>
<accession>A0A0D7W5U8</accession>
<dbReference type="EMBL" id="JTDW01000015">
    <property type="protein sequence ID" value="KJD33197.1"/>
    <property type="molecule type" value="Genomic_DNA"/>
</dbReference>
<proteinExistence type="predicted"/>
<reference evidence="1 2" key="1">
    <citation type="submission" date="2014-11" db="EMBL/GenBank/DDBJ databases">
        <title>Tamlana sedimentorum sp. nov., isolated from shallow sand sediments of the Sea of Japan.</title>
        <authorList>
            <person name="Romanenko L.A."/>
        </authorList>
    </citation>
    <scope>NUCLEOTIDE SEQUENCE [LARGE SCALE GENOMIC DNA]</scope>
    <source>
        <strain evidence="1 2">JCM 19808</strain>
    </source>
</reference>
<keyword evidence="2" id="KW-1185">Reference proteome</keyword>
<evidence type="ECO:0000313" key="2">
    <source>
        <dbReference type="Proteomes" id="UP000032578"/>
    </source>
</evidence>
<name>A0A0D7W5U8_9FLAO</name>
<protein>
    <submittedName>
        <fullName evidence="1">Uncharacterized protein</fullName>
    </submittedName>
</protein>
<dbReference type="AlphaFoldDB" id="A0A0D7W5U8"/>
<evidence type="ECO:0000313" key="1">
    <source>
        <dbReference type="EMBL" id="KJD33197.1"/>
    </source>
</evidence>